<evidence type="ECO:0000259" key="5">
    <source>
        <dbReference type="Pfam" id="PF00205"/>
    </source>
</evidence>
<dbReference type="Pfam" id="PF02776">
    <property type="entry name" value="TPP_enzyme_N"/>
    <property type="match status" value="1"/>
</dbReference>
<sequence>MTVDVQPQSDPAVTVSAAEALVRQLEGYGVEYVFGTCGHTNIALLDALGRSPIEFVIARHEQAAAHAADGYARASGRPGVLLVHVGPGMMNAVTGVATAALDSVPLITIAGDVPSYYRGRHPHQEVNLHNDADQTAIYRPFVKRAWHVHRAADLGRFTERAFWTATSGRPGAVLLNVPMDLFSRPVAPADHPLPEHGSAPDLPAPVAERIAARLAGAERPLIYLGGGLRGDAGRDALLALAEHLDVPIVHSLMAKGAVPDDHPLLLGMPGFWGLETTNDYARDADVVLALATRFAETDASSWDDRYTWNLGGPGAPETHGRLIQIDIDAAEIGRNYPVEIGAVADVTLAVQAIGKAVLDLHPDPVDRPGLRERIRAARTELFGRSRERGRSADLPLRPERILADLRDALPADAVLVTDVGWNKNGVAQCYELPAEGRFITPGGASTMGFGPAAAVGVQIGAPGRVVVALVGDGGMSAQLPAVPMAVEQGLPVLFVVMNNRAHGTIADLQAANFGASHGCEFRDPEGRPYSPDFAAFAEACGADGYQITAPDALAPALRAAVAARRPAVLDVPMVNEPVPTPGHWNINDIYQGVFPGDGGHPSPSAP</sequence>
<dbReference type="SUPFAM" id="SSF52467">
    <property type="entry name" value="DHS-like NAD/FAD-binding domain"/>
    <property type="match status" value="1"/>
</dbReference>
<dbReference type="FunFam" id="3.40.50.970:FF:000007">
    <property type="entry name" value="Acetolactate synthase"/>
    <property type="match status" value="1"/>
</dbReference>
<dbReference type="InterPro" id="IPR029035">
    <property type="entry name" value="DHS-like_NAD/FAD-binding_dom"/>
</dbReference>
<evidence type="ECO:0000256" key="3">
    <source>
        <dbReference type="ARBA" id="ARBA00023052"/>
    </source>
</evidence>
<dbReference type="GO" id="GO:0003984">
    <property type="term" value="F:acetolactate synthase activity"/>
    <property type="evidence" value="ECO:0007669"/>
    <property type="project" value="TreeGrafter"/>
</dbReference>
<dbReference type="GO" id="GO:0005948">
    <property type="term" value="C:acetolactate synthase complex"/>
    <property type="evidence" value="ECO:0007669"/>
    <property type="project" value="TreeGrafter"/>
</dbReference>
<feature type="domain" description="Thiamine pyrophosphate enzyme central" evidence="5">
    <location>
        <begin position="208"/>
        <end position="353"/>
    </location>
</feature>
<keyword evidence="3 4" id="KW-0786">Thiamine pyrophosphate</keyword>
<evidence type="ECO:0000256" key="4">
    <source>
        <dbReference type="RuleBase" id="RU362132"/>
    </source>
</evidence>
<feature type="domain" description="Thiamine pyrophosphate enzyme N-terminal TPP-binding" evidence="7">
    <location>
        <begin position="17"/>
        <end position="127"/>
    </location>
</feature>
<dbReference type="CDD" id="cd07035">
    <property type="entry name" value="TPP_PYR_POX_like"/>
    <property type="match status" value="1"/>
</dbReference>
<organism evidence="8 9">
    <name type="scientific">Actinomadura physcomitrii</name>
    <dbReference type="NCBI Taxonomy" id="2650748"/>
    <lineage>
        <taxon>Bacteria</taxon>
        <taxon>Bacillati</taxon>
        <taxon>Actinomycetota</taxon>
        <taxon>Actinomycetes</taxon>
        <taxon>Streptosporangiales</taxon>
        <taxon>Thermomonosporaceae</taxon>
        <taxon>Actinomadura</taxon>
    </lineage>
</organism>
<proteinExistence type="inferred from homology"/>
<evidence type="ECO:0000313" key="9">
    <source>
        <dbReference type="Proteomes" id="UP000462055"/>
    </source>
</evidence>
<evidence type="ECO:0000259" key="6">
    <source>
        <dbReference type="Pfam" id="PF02775"/>
    </source>
</evidence>
<dbReference type="InterPro" id="IPR012001">
    <property type="entry name" value="Thiamin_PyroP_enz_TPP-bd_dom"/>
</dbReference>
<feature type="domain" description="Thiamine pyrophosphate enzyme TPP-binding" evidence="6">
    <location>
        <begin position="418"/>
        <end position="571"/>
    </location>
</feature>
<dbReference type="InterPro" id="IPR011766">
    <property type="entry name" value="TPP_enzyme_TPP-bd"/>
</dbReference>
<dbReference type="GO" id="GO:0000287">
    <property type="term" value="F:magnesium ion binding"/>
    <property type="evidence" value="ECO:0007669"/>
    <property type="project" value="InterPro"/>
</dbReference>
<dbReference type="GO" id="GO:0009099">
    <property type="term" value="P:L-valine biosynthetic process"/>
    <property type="evidence" value="ECO:0007669"/>
    <property type="project" value="TreeGrafter"/>
</dbReference>
<dbReference type="AlphaFoldDB" id="A0A6I4MC34"/>
<keyword evidence="9" id="KW-1185">Reference proteome</keyword>
<dbReference type="PANTHER" id="PTHR18968:SF13">
    <property type="entry name" value="ACETOLACTATE SYNTHASE CATALYTIC SUBUNIT, MITOCHONDRIAL"/>
    <property type="match status" value="1"/>
</dbReference>
<dbReference type="Gene3D" id="3.40.50.970">
    <property type="match status" value="2"/>
</dbReference>
<gene>
    <name evidence="8" type="ORF">F8568_004755</name>
</gene>
<dbReference type="CDD" id="cd00568">
    <property type="entry name" value="TPP_enzymes"/>
    <property type="match status" value="1"/>
</dbReference>
<dbReference type="GO" id="GO:0009097">
    <property type="term" value="P:isoleucine biosynthetic process"/>
    <property type="evidence" value="ECO:0007669"/>
    <property type="project" value="TreeGrafter"/>
</dbReference>
<dbReference type="PANTHER" id="PTHR18968">
    <property type="entry name" value="THIAMINE PYROPHOSPHATE ENZYMES"/>
    <property type="match status" value="1"/>
</dbReference>
<evidence type="ECO:0000259" key="7">
    <source>
        <dbReference type="Pfam" id="PF02776"/>
    </source>
</evidence>
<dbReference type="InterPro" id="IPR000399">
    <property type="entry name" value="TPP-bd_CS"/>
</dbReference>
<dbReference type="RefSeq" id="WP_151591752.1">
    <property type="nucleotide sequence ID" value="NZ_WBMS02000003.1"/>
</dbReference>
<evidence type="ECO:0000256" key="2">
    <source>
        <dbReference type="ARBA" id="ARBA00007812"/>
    </source>
</evidence>
<dbReference type="InterPro" id="IPR012000">
    <property type="entry name" value="Thiamin_PyroP_enz_cen_dom"/>
</dbReference>
<evidence type="ECO:0000256" key="1">
    <source>
        <dbReference type="ARBA" id="ARBA00001964"/>
    </source>
</evidence>
<comment type="similarity">
    <text evidence="2 4">Belongs to the TPP enzyme family.</text>
</comment>
<dbReference type="PROSITE" id="PS00187">
    <property type="entry name" value="TPP_ENZYMES"/>
    <property type="match status" value="1"/>
</dbReference>
<dbReference type="SUPFAM" id="SSF52518">
    <property type="entry name" value="Thiamin diphosphate-binding fold (THDP-binding)"/>
    <property type="match status" value="2"/>
</dbReference>
<dbReference type="Proteomes" id="UP000462055">
    <property type="component" value="Unassembled WGS sequence"/>
</dbReference>
<protein>
    <submittedName>
        <fullName evidence="8">Thiamine pyrophosphate-binding protein</fullName>
    </submittedName>
</protein>
<name>A0A6I4MC34_9ACTN</name>
<comment type="cofactor">
    <cofactor evidence="1">
        <name>thiamine diphosphate</name>
        <dbReference type="ChEBI" id="CHEBI:58937"/>
    </cofactor>
</comment>
<comment type="caution">
    <text evidence="8">The sequence shown here is derived from an EMBL/GenBank/DDBJ whole genome shotgun (WGS) entry which is preliminary data.</text>
</comment>
<accession>A0A6I4MC34</accession>
<dbReference type="InterPro" id="IPR029061">
    <property type="entry name" value="THDP-binding"/>
</dbReference>
<dbReference type="Pfam" id="PF02775">
    <property type="entry name" value="TPP_enzyme_C"/>
    <property type="match status" value="1"/>
</dbReference>
<dbReference type="EMBL" id="WBMS02000003">
    <property type="protein sequence ID" value="MVZ99695.1"/>
    <property type="molecule type" value="Genomic_DNA"/>
</dbReference>
<dbReference type="InterPro" id="IPR045229">
    <property type="entry name" value="TPP_enz"/>
</dbReference>
<reference evidence="8" key="1">
    <citation type="submission" date="2019-12" db="EMBL/GenBank/DDBJ databases">
        <title>Actinomadura physcomitrii sp. nov., a novel actinomycete isolated from moss [Physcomitrium sphaericum (Ludw) Fuernr].</title>
        <authorList>
            <person name="Zhuang X."/>
        </authorList>
    </citation>
    <scope>NUCLEOTIDE SEQUENCE [LARGE SCALE GENOMIC DNA]</scope>
    <source>
        <strain evidence="8">LD22</strain>
    </source>
</reference>
<dbReference type="Pfam" id="PF00205">
    <property type="entry name" value="TPP_enzyme_M"/>
    <property type="match status" value="1"/>
</dbReference>
<dbReference type="GO" id="GO:0030976">
    <property type="term" value="F:thiamine pyrophosphate binding"/>
    <property type="evidence" value="ECO:0007669"/>
    <property type="project" value="InterPro"/>
</dbReference>
<dbReference type="GO" id="GO:0050660">
    <property type="term" value="F:flavin adenine dinucleotide binding"/>
    <property type="evidence" value="ECO:0007669"/>
    <property type="project" value="TreeGrafter"/>
</dbReference>
<dbReference type="Gene3D" id="3.40.50.1220">
    <property type="entry name" value="TPP-binding domain"/>
    <property type="match status" value="1"/>
</dbReference>
<evidence type="ECO:0000313" key="8">
    <source>
        <dbReference type="EMBL" id="MVZ99695.1"/>
    </source>
</evidence>